<name>A0A0W0SG54_9GAMM</name>
<dbReference type="SUPFAM" id="SSF69754">
    <property type="entry name" value="Ribosome binding protein Y (YfiA homologue)"/>
    <property type="match status" value="1"/>
</dbReference>
<evidence type="ECO:0000313" key="8">
    <source>
        <dbReference type="Proteomes" id="UP000054921"/>
    </source>
</evidence>
<dbReference type="PANTHER" id="PTHR33231:SF1">
    <property type="entry name" value="30S RIBOSOMAL PROTEIN"/>
    <property type="match status" value="1"/>
</dbReference>
<dbReference type="FunFam" id="3.30.160.100:FF:000001">
    <property type="entry name" value="Ribosome hibernation promoting factor"/>
    <property type="match status" value="1"/>
</dbReference>
<evidence type="ECO:0000313" key="6">
    <source>
        <dbReference type="EMBL" id="KTC82440.1"/>
    </source>
</evidence>
<dbReference type="NCBIfam" id="NF007780">
    <property type="entry name" value="PRK10470.1"/>
    <property type="match status" value="1"/>
</dbReference>
<gene>
    <name evidence="6" type="primary">yhbH</name>
    <name evidence="6" type="ORF">Lche_0704</name>
    <name evidence="7" type="ORF">NCTC11976_03269</name>
</gene>
<evidence type="ECO:0000256" key="2">
    <source>
        <dbReference type="ARBA" id="ARBA00038434"/>
    </source>
</evidence>
<organism evidence="6 8">
    <name type="scientific">Legionella cherrii</name>
    <dbReference type="NCBI Taxonomy" id="28084"/>
    <lineage>
        <taxon>Bacteria</taxon>
        <taxon>Pseudomonadati</taxon>
        <taxon>Pseudomonadota</taxon>
        <taxon>Gammaproteobacteria</taxon>
        <taxon>Legionellales</taxon>
        <taxon>Legionellaceae</taxon>
        <taxon>Legionella</taxon>
    </lineage>
</organism>
<comment type="subunit">
    <text evidence="3">Associates exclusively with 100S ribosomes, which are dimers of 70S ribosomes.</text>
</comment>
<evidence type="ECO:0000313" key="7">
    <source>
        <dbReference type="EMBL" id="VEB39474.1"/>
    </source>
</evidence>
<dbReference type="InterPro" id="IPR050574">
    <property type="entry name" value="HPF/YfiA_ribosome-assoc"/>
</dbReference>
<dbReference type="PATRIC" id="fig|28084.5.peg.756"/>
<dbReference type="CDD" id="cd00552">
    <property type="entry name" value="RaiA"/>
    <property type="match status" value="1"/>
</dbReference>
<sequence>MQINITGHHIDVTPALRAYTEEKFDKLERHFDHITSINVVLNVEKLRQIAEATVHVTKGELHASSESDDLYAAIDNLIDKLERQLSKHKEKILNHD</sequence>
<dbReference type="InterPro" id="IPR003489">
    <property type="entry name" value="RHF/RaiA"/>
</dbReference>
<dbReference type="EMBL" id="LNXW01000009">
    <property type="protein sequence ID" value="KTC82440.1"/>
    <property type="molecule type" value="Genomic_DNA"/>
</dbReference>
<evidence type="ECO:0000256" key="5">
    <source>
        <dbReference type="ARBA" id="ARBA00041319"/>
    </source>
</evidence>
<reference evidence="7 9" key="2">
    <citation type="submission" date="2018-12" db="EMBL/GenBank/DDBJ databases">
        <authorList>
            <consortium name="Pathogen Informatics"/>
        </authorList>
    </citation>
    <scope>NUCLEOTIDE SEQUENCE [LARGE SCALE GENOMIC DNA]</scope>
    <source>
        <strain evidence="7 9">NCTC11976</strain>
    </source>
</reference>
<dbReference type="RefSeq" id="WP_028381003.1">
    <property type="nucleotide sequence ID" value="NZ_CAAAIT010000003.1"/>
</dbReference>
<evidence type="ECO:0000256" key="4">
    <source>
        <dbReference type="ARBA" id="ARBA00041148"/>
    </source>
</evidence>
<dbReference type="Proteomes" id="UP000277577">
    <property type="component" value="Chromosome"/>
</dbReference>
<dbReference type="GO" id="GO:0043024">
    <property type="term" value="F:ribosomal small subunit binding"/>
    <property type="evidence" value="ECO:0007669"/>
    <property type="project" value="TreeGrafter"/>
</dbReference>
<dbReference type="OrthoDB" id="9795980at2"/>
<dbReference type="Proteomes" id="UP000054921">
    <property type="component" value="Unassembled WGS sequence"/>
</dbReference>
<reference evidence="6 8" key="1">
    <citation type="submission" date="2015-11" db="EMBL/GenBank/DDBJ databases">
        <title>Genomic analysis of 38 Legionella species identifies large and diverse effector repertoires.</title>
        <authorList>
            <person name="Burstein D."/>
            <person name="Amaro F."/>
            <person name="Zusman T."/>
            <person name="Lifshitz Z."/>
            <person name="Cohen O."/>
            <person name="Gilbert J.A."/>
            <person name="Pupko T."/>
            <person name="Shuman H.A."/>
            <person name="Segal G."/>
        </authorList>
    </citation>
    <scope>NUCLEOTIDE SEQUENCE [LARGE SCALE GENOMIC DNA]</scope>
    <source>
        <strain evidence="6 8">ORW</strain>
    </source>
</reference>
<dbReference type="NCBIfam" id="TIGR00741">
    <property type="entry name" value="yfiA"/>
    <property type="match status" value="1"/>
</dbReference>
<evidence type="ECO:0000256" key="1">
    <source>
        <dbReference type="ARBA" id="ARBA00022845"/>
    </source>
</evidence>
<protein>
    <recommendedName>
        <fullName evidence="4">Ribosome hibernation promoting factor</fullName>
    </recommendedName>
    <alternativeName>
        <fullName evidence="5">Hibernation factor HPF</fullName>
    </alternativeName>
</protein>
<dbReference type="GO" id="GO:0045900">
    <property type="term" value="P:negative regulation of translational elongation"/>
    <property type="evidence" value="ECO:0007669"/>
    <property type="project" value="TreeGrafter"/>
</dbReference>
<dbReference type="EMBL" id="LR134173">
    <property type="protein sequence ID" value="VEB39474.1"/>
    <property type="molecule type" value="Genomic_DNA"/>
</dbReference>
<dbReference type="GO" id="GO:0022627">
    <property type="term" value="C:cytosolic small ribosomal subunit"/>
    <property type="evidence" value="ECO:0007669"/>
    <property type="project" value="TreeGrafter"/>
</dbReference>
<keyword evidence="9" id="KW-1185">Reference proteome</keyword>
<keyword evidence="1" id="KW-0810">Translation regulation</keyword>
<evidence type="ECO:0000256" key="3">
    <source>
        <dbReference type="ARBA" id="ARBA00038695"/>
    </source>
</evidence>
<dbReference type="InterPro" id="IPR036567">
    <property type="entry name" value="RHF-like"/>
</dbReference>
<dbReference type="AlphaFoldDB" id="A0A0W0SG54"/>
<evidence type="ECO:0000313" key="9">
    <source>
        <dbReference type="Proteomes" id="UP000277577"/>
    </source>
</evidence>
<comment type="similarity">
    <text evidence="2">Belongs to the HPF/YfiA ribosome-associated protein family. Short HPF subfamily.</text>
</comment>
<accession>A0A0W0SG54</accession>
<dbReference type="Gene3D" id="3.30.160.100">
    <property type="entry name" value="Ribosome hibernation promotion factor-like"/>
    <property type="match status" value="1"/>
</dbReference>
<dbReference type="Pfam" id="PF02482">
    <property type="entry name" value="Ribosomal_S30AE"/>
    <property type="match status" value="1"/>
</dbReference>
<proteinExistence type="inferred from homology"/>
<dbReference type="PANTHER" id="PTHR33231">
    <property type="entry name" value="30S RIBOSOMAL PROTEIN"/>
    <property type="match status" value="1"/>
</dbReference>
<dbReference type="STRING" id="28084.Lche_0704"/>